<dbReference type="PANTHER" id="PTHR47187:SF1">
    <property type="entry name" value="NFATC2-INTERACTING PROTEIN"/>
    <property type="match status" value="1"/>
</dbReference>
<comment type="caution">
    <text evidence="5">The sequence shown here is derived from an EMBL/GenBank/DDBJ whole genome shotgun (WGS) entry which is preliminary data.</text>
</comment>
<dbReference type="EMBL" id="RQTK01001583">
    <property type="protein sequence ID" value="RUS69762.1"/>
    <property type="molecule type" value="Genomic_DNA"/>
</dbReference>
<dbReference type="Gene3D" id="3.10.20.90">
    <property type="entry name" value="Phosphatidylinositol 3-kinase Catalytic Subunit, Chain A, domain 1"/>
    <property type="match status" value="2"/>
</dbReference>
<protein>
    <recommendedName>
        <fullName evidence="4">Ubiquitin-like domain-containing protein</fullName>
    </recommendedName>
</protein>
<gene>
    <name evidence="5" type="ORF">EGW08_022476</name>
</gene>
<keyword evidence="6" id="KW-1185">Reference proteome</keyword>
<feature type="region of interest" description="Disordered" evidence="3">
    <location>
        <begin position="1"/>
        <end position="89"/>
    </location>
</feature>
<accession>A0A3S1B1P1</accession>
<keyword evidence="2" id="KW-0539">Nucleus</keyword>
<dbReference type="InterPro" id="IPR052324">
    <property type="entry name" value="NFATC2-Int_DNA_Repair"/>
</dbReference>
<dbReference type="PANTHER" id="PTHR47187">
    <property type="entry name" value="NFATC2-INTERACTING PROTEIN"/>
    <property type="match status" value="1"/>
</dbReference>
<feature type="compositionally biased region" description="Basic residues" evidence="3">
    <location>
        <begin position="25"/>
        <end position="38"/>
    </location>
</feature>
<feature type="region of interest" description="Disordered" evidence="3">
    <location>
        <begin position="239"/>
        <end position="332"/>
    </location>
</feature>
<dbReference type="PROSITE" id="PS50053">
    <property type="entry name" value="UBIQUITIN_2"/>
    <property type="match status" value="1"/>
</dbReference>
<dbReference type="SUPFAM" id="SSF54236">
    <property type="entry name" value="Ubiquitin-like"/>
    <property type="match status" value="2"/>
</dbReference>
<evidence type="ECO:0000256" key="3">
    <source>
        <dbReference type="SAM" id="MobiDB-lite"/>
    </source>
</evidence>
<feature type="compositionally biased region" description="Polar residues" evidence="3">
    <location>
        <begin position="132"/>
        <end position="172"/>
    </location>
</feature>
<dbReference type="Pfam" id="PF11976">
    <property type="entry name" value="Rad60-SLD"/>
    <property type="match status" value="1"/>
</dbReference>
<sequence length="559" mass="60584">MSAAASSAILLESGSEEEFDPSPPKRGRGRPRRTRRAAARAVRSNQTRASVTRSRTRASGPNRNATVISVGDIDSDEEDAPRAVSPVTVHAPRSVSPIALDTLAQVLGVSDWTPSKISEPESVLSPDKETPTENGTDSHTMSEPTDITLGANSISSSHSDLKAPSQTSSEINSLAGPTLENISNQVSCNAPVSGPKRTARRGLAKRNAGLSTTALEGFNSDLPDTAVYSQRVPSATSSILYPKKTQSEDFTSTSETQSESENFSGAETAKPEPAGALSRKSSSSDTNKLYHDSEEIEEGDKTIIEVQEGKEEDNSILEIRSPSPPPQISGKRKVTAQRKKLNQKLSNALQTINNVKGKLEKLGKTTPKSKTRGKRQDIAFMGEEEGIVKDEMVIKVRYLSTVHRISMNLNDTLHSLTGKLSKLLGDVEEHELSLFLNDQLLDLSLTVRAANLSVADIINCHHFKTADISGEADLAGDNINLVVQCRHSRSKTTITAHKRQPLKHVIERYAKTMGLDAGSVRLVFDGEDVNPLDTPYKLDIEDMDVVDVVVIVENSFGRF</sequence>
<evidence type="ECO:0000256" key="2">
    <source>
        <dbReference type="ARBA" id="ARBA00023242"/>
    </source>
</evidence>
<dbReference type="OrthoDB" id="442921at2759"/>
<dbReference type="AlphaFoldDB" id="A0A3S1B1P1"/>
<feature type="region of interest" description="Disordered" evidence="3">
    <location>
        <begin position="113"/>
        <end position="173"/>
    </location>
</feature>
<dbReference type="STRING" id="188477.A0A3S1B1P1"/>
<feature type="compositionally biased region" description="Low complexity" evidence="3">
    <location>
        <begin position="248"/>
        <end position="264"/>
    </location>
</feature>
<dbReference type="InterPro" id="IPR000626">
    <property type="entry name" value="Ubiquitin-like_dom"/>
</dbReference>
<organism evidence="5 6">
    <name type="scientific">Elysia chlorotica</name>
    <name type="common">Eastern emerald elysia</name>
    <name type="synonym">Sea slug</name>
    <dbReference type="NCBI Taxonomy" id="188477"/>
    <lineage>
        <taxon>Eukaryota</taxon>
        <taxon>Metazoa</taxon>
        <taxon>Spiralia</taxon>
        <taxon>Lophotrochozoa</taxon>
        <taxon>Mollusca</taxon>
        <taxon>Gastropoda</taxon>
        <taxon>Heterobranchia</taxon>
        <taxon>Euthyneura</taxon>
        <taxon>Panpulmonata</taxon>
        <taxon>Sacoglossa</taxon>
        <taxon>Placobranchoidea</taxon>
        <taxon>Plakobranchidae</taxon>
        <taxon>Elysia</taxon>
    </lineage>
</organism>
<dbReference type="GO" id="GO:0005634">
    <property type="term" value="C:nucleus"/>
    <property type="evidence" value="ECO:0007669"/>
    <property type="project" value="UniProtKB-SubCell"/>
</dbReference>
<evidence type="ECO:0000313" key="6">
    <source>
        <dbReference type="Proteomes" id="UP000271974"/>
    </source>
</evidence>
<evidence type="ECO:0000313" key="5">
    <source>
        <dbReference type="EMBL" id="RUS69762.1"/>
    </source>
</evidence>
<evidence type="ECO:0000256" key="1">
    <source>
        <dbReference type="ARBA" id="ARBA00004123"/>
    </source>
</evidence>
<proteinExistence type="predicted"/>
<dbReference type="GO" id="GO:0045944">
    <property type="term" value="P:positive regulation of transcription by RNA polymerase II"/>
    <property type="evidence" value="ECO:0007669"/>
    <property type="project" value="TreeGrafter"/>
</dbReference>
<dbReference type="CDD" id="cd01763">
    <property type="entry name" value="Ubl_SUMO_like"/>
    <property type="match status" value="1"/>
</dbReference>
<comment type="subcellular location">
    <subcellularLocation>
        <location evidence="1">Nucleus</location>
    </subcellularLocation>
</comment>
<dbReference type="InterPro" id="IPR029071">
    <property type="entry name" value="Ubiquitin-like_domsf"/>
</dbReference>
<evidence type="ECO:0000259" key="4">
    <source>
        <dbReference type="PROSITE" id="PS50053"/>
    </source>
</evidence>
<feature type="compositionally biased region" description="Low complexity" evidence="3">
    <location>
        <begin position="1"/>
        <end position="13"/>
    </location>
</feature>
<name>A0A3S1B1P1_ELYCH</name>
<feature type="compositionally biased region" description="Low complexity" evidence="3">
    <location>
        <begin position="39"/>
        <end position="59"/>
    </location>
</feature>
<dbReference type="InterPro" id="IPR022617">
    <property type="entry name" value="Rad60/SUMO-like_dom"/>
</dbReference>
<dbReference type="Proteomes" id="UP000271974">
    <property type="component" value="Unassembled WGS sequence"/>
</dbReference>
<feature type="domain" description="Ubiquitin-like" evidence="4">
    <location>
        <begin position="479"/>
        <end position="550"/>
    </location>
</feature>
<reference evidence="5 6" key="1">
    <citation type="submission" date="2019-01" db="EMBL/GenBank/DDBJ databases">
        <title>A draft genome assembly of the solar-powered sea slug Elysia chlorotica.</title>
        <authorList>
            <person name="Cai H."/>
            <person name="Li Q."/>
            <person name="Fang X."/>
            <person name="Li J."/>
            <person name="Curtis N.E."/>
            <person name="Altenburger A."/>
            <person name="Shibata T."/>
            <person name="Feng M."/>
            <person name="Maeda T."/>
            <person name="Schwartz J.A."/>
            <person name="Shigenobu S."/>
            <person name="Lundholm N."/>
            <person name="Nishiyama T."/>
            <person name="Yang H."/>
            <person name="Hasebe M."/>
            <person name="Li S."/>
            <person name="Pierce S.K."/>
            <person name="Wang J."/>
        </authorList>
    </citation>
    <scope>NUCLEOTIDE SEQUENCE [LARGE SCALE GENOMIC DNA]</scope>
    <source>
        <strain evidence="5">EC2010</strain>
        <tissue evidence="5">Whole organism of an adult</tissue>
    </source>
</reference>
<feature type="compositionally biased region" description="Basic and acidic residues" evidence="3">
    <location>
        <begin position="288"/>
        <end position="313"/>
    </location>
</feature>